<reference evidence="11" key="1">
    <citation type="submission" date="2021-10" db="EMBL/GenBank/DDBJ databases">
        <title>De novo Genome Assembly of Clathrus columnatus (Basidiomycota, Fungi) Using Illumina and Nanopore Sequence Data.</title>
        <authorList>
            <person name="Ogiso-Tanaka E."/>
            <person name="Itagaki H."/>
            <person name="Hosoya T."/>
            <person name="Hosaka K."/>
        </authorList>
    </citation>
    <scope>NUCLEOTIDE SEQUENCE</scope>
    <source>
        <strain evidence="11">MO-923</strain>
    </source>
</reference>
<comment type="caution">
    <text evidence="11">The sequence shown here is derived from an EMBL/GenBank/DDBJ whole genome shotgun (WGS) entry which is preliminary data.</text>
</comment>
<evidence type="ECO:0000256" key="3">
    <source>
        <dbReference type="ARBA" id="ARBA00022692"/>
    </source>
</evidence>
<dbReference type="PROSITE" id="PS50920">
    <property type="entry name" value="SOLCAR"/>
    <property type="match status" value="3"/>
</dbReference>
<evidence type="ECO:0000256" key="2">
    <source>
        <dbReference type="ARBA" id="ARBA00022448"/>
    </source>
</evidence>
<keyword evidence="7 8" id="KW-0472">Membrane</keyword>
<dbReference type="InterPro" id="IPR023395">
    <property type="entry name" value="MCP_dom_sf"/>
</dbReference>
<keyword evidence="3 8" id="KW-0812">Transmembrane</keyword>
<evidence type="ECO:0000313" key="12">
    <source>
        <dbReference type="Proteomes" id="UP001050691"/>
    </source>
</evidence>
<feature type="repeat" description="Solcar" evidence="8">
    <location>
        <begin position="114"/>
        <end position="188"/>
    </location>
</feature>
<feature type="region of interest" description="Disordered" evidence="9">
    <location>
        <begin position="397"/>
        <end position="417"/>
    </location>
</feature>
<evidence type="ECO:0000256" key="4">
    <source>
        <dbReference type="ARBA" id="ARBA00022737"/>
    </source>
</evidence>
<organism evidence="11 12">
    <name type="scientific">Clathrus columnatus</name>
    <dbReference type="NCBI Taxonomy" id="1419009"/>
    <lineage>
        <taxon>Eukaryota</taxon>
        <taxon>Fungi</taxon>
        <taxon>Dikarya</taxon>
        <taxon>Basidiomycota</taxon>
        <taxon>Agaricomycotina</taxon>
        <taxon>Agaricomycetes</taxon>
        <taxon>Phallomycetidae</taxon>
        <taxon>Phallales</taxon>
        <taxon>Clathraceae</taxon>
        <taxon>Clathrus</taxon>
    </lineage>
</organism>
<sequence>MKSRQTSNSEKKTISYVSRELLAGGIAGSAAKTIVAPFDRVKILFQASSPQFLKYAGTWTGVFRATHEIYCQSGVRGLFQGHSATLLRIFPYAAIKFMAYGRIRSVLMPTKSAETNLKRFAAGAFSGSPSKTVSAVVSHPTPVSSPKQSRIFAAFPVLKFYRGFSITILGMIPYAGTSFLAWDSLRAMVYRSRREGPGRIDNLVIGAMSGVLGQTVSYPLEVVRRRMQIGGLIRPDRWMSWGEVVKSVWKSNGWRGFYVGLSIGYLKVVPMTAVSFAVWEEMKRILLQIPFTTITSSERHHRGQPEADHNDDSKLPYFSRNNFTLEAAKRIWSSYSPINIGHYCTCTSTLINAENRKLVIDENVLGLHLGSPSTTTSTQSSSYTVTTGLTEDFRSSLQNDLNNNSMGSEPEPGEILDESRHSASDLSDMQSNNPLYHRHVLDQARSGLADSFLKTLKTRDHRSCLSRQDVFQSYISPINDHQLDQLVTIGKEVFEDLIRLGKMDDTKRKLSAILEGEEHHHHDRRVKRRSEGDGPSPALIRDKPLVANKSISTTPATSSTIHTDNNNDRIDEDYGLTSALSHPAILMVNGGRCHASTIDATFELPECMFNAADRWAKRLIKLHILKSTVENIYSDDLTCPFPSSLVDTFSNVDTSWPSNGGLFVSLNHEHTQNTGIWTPRNFTPGSPRLDITNRVVSGRNTMRLIQLQDYSNYIFFILATPRNLNEGEIRHCRRWEKSFGAWQPGKTKKI</sequence>
<evidence type="ECO:0000256" key="6">
    <source>
        <dbReference type="ARBA" id="ARBA00023128"/>
    </source>
</evidence>
<dbReference type="Pfam" id="PF00153">
    <property type="entry name" value="Mito_carr"/>
    <property type="match status" value="2"/>
</dbReference>
<dbReference type="InterPro" id="IPR018108">
    <property type="entry name" value="MCP_transmembrane"/>
</dbReference>
<proteinExistence type="predicted"/>
<keyword evidence="6" id="KW-0496">Mitochondrion</keyword>
<feature type="repeat" description="Solcar" evidence="8">
    <location>
        <begin position="197"/>
        <end position="285"/>
    </location>
</feature>
<dbReference type="SUPFAM" id="SSF103506">
    <property type="entry name" value="Mitochondrial carrier"/>
    <property type="match status" value="1"/>
</dbReference>
<evidence type="ECO:0000256" key="10">
    <source>
        <dbReference type="SAM" id="Phobius"/>
    </source>
</evidence>
<accession>A0AAV5A1U0</accession>
<dbReference type="InterPro" id="IPR002067">
    <property type="entry name" value="MCP"/>
</dbReference>
<dbReference type="PRINTS" id="PR00926">
    <property type="entry name" value="MITOCARRIER"/>
</dbReference>
<evidence type="ECO:0008006" key="13">
    <source>
        <dbReference type="Google" id="ProtNLM"/>
    </source>
</evidence>
<keyword evidence="5 10" id="KW-1133">Transmembrane helix</keyword>
<keyword evidence="12" id="KW-1185">Reference proteome</keyword>
<keyword evidence="2" id="KW-0813">Transport</keyword>
<comment type="subcellular location">
    <subcellularLocation>
        <location evidence="1">Mitochondrion membrane</location>
        <topology evidence="1">Multi-pass membrane protein</topology>
    </subcellularLocation>
</comment>
<dbReference type="GO" id="GO:0055085">
    <property type="term" value="P:transmembrane transport"/>
    <property type="evidence" value="ECO:0007669"/>
    <property type="project" value="InterPro"/>
</dbReference>
<dbReference type="AlphaFoldDB" id="A0AAV5A1U0"/>
<feature type="compositionally biased region" description="Polar residues" evidence="9">
    <location>
        <begin position="397"/>
        <end position="407"/>
    </location>
</feature>
<protein>
    <recommendedName>
        <fullName evidence="13">Mitochondrial carrier protein</fullName>
    </recommendedName>
</protein>
<evidence type="ECO:0000256" key="9">
    <source>
        <dbReference type="SAM" id="MobiDB-lite"/>
    </source>
</evidence>
<dbReference type="Gene3D" id="1.50.40.10">
    <property type="entry name" value="Mitochondrial carrier domain"/>
    <property type="match status" value="1"/>
</dbReference>
<feature type="region of interest" description="Disordered" evidence="9">
    <location>
        <begin position="513"/>
        <end position="545"/>
    </location>
</feature>
<evidence type="ECO:0000313" key="11">
    <source>
        <dbReference type="EMBL" id="GJJ08594.1"/>
    </source>
</evidence>
<dbReference type="GO" id="GO:0031966">
    <property type="term" value="C:mitochondrial membrane"/>
    <property type="evidence" value="ECO:0007669"/>
    <property type="project" value="UniProtKB-SubCell"/>
</dbReference>
<dbReference type="Proteomes" id="UP001050691">
    <property type="component" value="Unassembled WGS sequence"/>
</dbReference>
<feature type="transmembrane region" description="Helical" evidence="10">
    <location>
        <begin position="256"/>
        <end position="279"/>
    </location>
</feature>
<evidence type="ECO:0000256" key="8">
    <source>
        <dbReference type="PROSITE-ProRule" id="PRU00282"/>
    </source>
</evidence>
<evidence type="ECO:0000256" key="1">
    <source>
        <dbReference type="ARBA" id="ARBA00004225"/>
    </source>
</evidence>
<feature type="repeat" description="Solcar" evidence="8">
    <location>
        <begin position="15"/>
        <end position="106"/>
    </location>
</feature>
<evidence type="ECO:0000256" key="5">
    <source>
        <dbReference type="ARBA" id="ARBA00022989"/>
    </source>
</evidence>
<gene>
    <name evidence="11" type="ORF">Clacol_002813</name>
</gene>
<dbReference type="PANTHER" id="PTHR24089">
    <property type="entry name" value="SOLUTE CARRIER FAMILY 25"/>
    <property type="match status" value="1"/>
</dbReference>
<dbReference type="EMBL" id="BPWL01000003">
    <property type="protein sequence ID" value="GJJ08594.1"/>
    <property type="molecule type" value="Genomic_DNA"/>
</dbReference>
<keyword evidence="4" id="KW-0677">Repeat</keyword>
<name>A0AAV5A1U0_9AGAM</name>
<feature type="transmembrane region" description="Helical" evidence="10">
    <location>
        <begin position="160"/>
        <end position="182"/>
    </location>
</feature>
<evidence type="ECO:0000256" key="7">
    <source>
        <dbReference type="ARBA" id="ARBA00023136"/>
    </source>
</evidence>